<evidence type="ECO:0000313" key="3">
    <source>
        <dbReference type="EMBL" id="CAB4049927.1"/>
    </source>
</evidence>
<dbReference type="EMBL" id="CADILN010000004">
    <property type="protein sequence ID" value="CAB4049927.1"/>
    <property type="molecule type" value="Genomic_DNA"/>
</dbReference>
<proteinExistence type="predicted"/>
<feature type="chain" id="PRO_5026841360" description="Secreted protein" evidence="2">
    <location>
        <begin position="20"/>
        <end position="89"/>
    </location>
</feature>
<protein>
    <recommendedName>
        <fullName evidence="5">Secreted protein</fullName>
    </recommendedName>
</protein>
<keyword evidence="2" id="KW-0732">Signal</keyword>
<feature type="signal peptide" evidence="2">
    <location>
        <begin position="1"/>
        <end position="19"/>
    </location>
</feature>
<evidence type="ECO:0008006" key="5">
    <source>
        <dbReference type="Google" id="ProtNLM"/>
    </source>
</evidence>
<sequence length="89" mass="9057">MLTFLNTVCAALFTALLTAAITAISQRSPLSRPPGSEAALLLPPPEPVNAPNDDYSTVGGCSNVWNGAGLGTVHSRPVAPSHGLSLAFS</sequence>
<dbReference type="Proteomes" id="UP000494102">
    <property type="component" value="Unassembled WGS sequence"/>
</dbReference>
<feature type="region of interest" description="Disordered" evidence="1">
    <location>
        <begin position="27"/>
        <end position="53"/>
    </location>
</feature>
<evidence type="ECO:0000256" key="1">
    <source>
        <dbReference type="SAM" id="MobiDB-lite"/>
    </source>
</evidence>
<name>A0A6J5K8H1_9BURK</name>
<accession>A0A6J5K8H1</accession>
<reference evidence="3 4" key="1">
    <citation type="submission" date="2020-04" db="EMBL/GenBank/DDBJ databases">
        <authorList>
            <person name="De Canck E."/>
        </authorList>
    </citation>
    <scope>NUCLEOTIDE SEQUENCE [LARGE SCALE GENOMIC DNA]</scope>
    <source>
        <strain evidence="3 4">LMG 9964</strain>
    </source>
</reference>
<organism evidence="3 4">
    <name type="scientific">Paraburkholderia phenoliruptrix</name>
    <dbReference type="NCBI Taxonomy" id="252970"/>
    <lineage>
        <taxon>Bacteria</taxon>
        <taxon>Pseudomonadati</taxon>
        <taxon>Pseudomonadota</taxon>
        <taxon>Betaproteobacteria</taxon>
        <taxon>Burkholderiales</taxon>
        <taxon>Burkholderiaceae</taxon>
        <taxon>Paraburkholderia</taxon>
    </lineage>
</organism>
<evidence type="ECO:0000256" key="2">
    <source>
        <dbReference type="SAM" id="SignalP"/>
    </source>
</evidence>
<dbReference type="AlphaFoldDB" id="A0A6J5K8H1"/>
<evidence type="ECO:0000313" key="4">
    <source>
        <dbReference type="Proteomes" id="UP000494102"/>
    </source>
</evidence>
<gene>
    <name evidence="3" type="ORF">LMG9964_03589</name>
</gene>